<dbReference type="EMBL" id="BNEC01000003">
    <property type="protein sequence ID" value="GHI67625.1"/>
    <property type="molecule type" value="Genomic_DNA"/>
</dbReference>
<dbReference type="Proteomes" id="UP000613974">
    <property type="component" value="Unassembled WGS sequence"/>
</dbReference>
<protein>
    <submittedName>
        <fullName evidence="1">Uncharacterized protein</fullName>
    </submittedName>
</protein>
<dbReference type="RefSeq" id="WP_189741674.1">
    <property type="nucleotide sequence ID" value="NZ_BMRL01000010.1"/>
</dbReference>
<organism evidence="1 2">
    <name type="scientific">Streptomyces nojiriensis</name>
    <dbReference type="NCBI Taxonomy" id="66374"/>
    <lineage>
        <taxon>Bacteria</taxon>
        <taxon>Bacillati</taxon>
        <taxon>Actinomycetota</taxon>
        <taxon>Actinomycetes</taxon>
        <taxon>Kitasatosporales</taxon>
        <taxon>Streptomycetaceae</taxon>
        <taxon>Streptomyces</taxon>
    </lineage>
</organism>
<evidence type="ECO:0000313" key="2">
    <source>
        <dbReference type="Proteomes" id="UP000613974"/>
    </source>
</evidence>
<dbReference type="GeneID" id="95593967"/>
<gene>
    <name evidence="1" type="ORF">Snoj_15430</name>
</gene>
<keyword evidence="2" id="KW-1185">Reference proteome</keyword>
<sequence length="68" mass="7491">MKHEDIQAAIVERLDRLNGLMPELRKMESEAQSLKADIATLNVKLAVAVAEENGADLRDLVDSALCAW</sequence>
<comment type="caution">
    <text evidence="1">The sequence shown here is derived from an EMBL/GenBank/DDBJ whole genome shotgun (WGS) entry which is preliminary data.</text>
</comment>
<reference evidence="2" key="1">
    <citation type="submission" date="2023-07" db="EMBL/GenBank/DDBJ databases">
        <title>Whole genome shotgun sequence of Streptomyces nojiriensis NBRC 13794.</title>
        <authorList>
            <person name="Komaki H."/>
            <person name="Tamura T."/>
        </authorList>
    </citation>
    <scope>NUCLEOTIDE SEQUENCE [LARGE SCALE GENOMIC DNA]</scope>
    <source>
        <strain evidence="2">NBRC 13794</strain>
    </source>
</reference>
<proteinExistence type="predicted"/>
<name>A0ABQ3SHK7_9ACTN</name>
<accession>A0ABQ3SHK7</accession>
<evidence type="ECO:0000313" key="1">
    <source>
        <dbReference type="EMBL" id="GHI67625.1"/>
    </source>
</evidence>